<dbReference type="Pfam" id="PF03781">
    <property type="entry name" value="FGE-sulfatase"/>
    <property type="match status" value="1"/>
</dbReference>
<protein>
    <recommendedName>
        <fullName evidence="1">Sulfatase-modifying factor enzyme-like domain-containing protein</fullName>
    </recommendedName>
</protein>
<reference evidence="2" key="1">
    <citation type="submission" date="2018-05" db="EMBL/GenBank/DDBJ databases">
        <authorList>
            <person name="Lanie J.A."/>
            <person name="Ng W.-L."/>
            <person name="Kazmierczak K.M."/>
            <person name="Andrzejewski T.M."/>
            <person name="Davidsen T.M."/>
            <person name="Wayne K.J."/>
            <person name="Tettelin H."/>
            <person name="Glass J.I."/>
            <person name="Rusch D."/>
            <person name="Podicherti R."/>
            <person name="Tsui H.-C.T."/>
            <person name="Winkler M.E."/>
        </authorList>
    </citation>
    <scope>NUCLEOTIDE SEQUENCE</scope>
</reference>
<feature type="domain" description="Sulfatase-modifying factor enzyme-like" evidence="1">
    <location>
        <begin position="24"/>
        <end position="136"/>
    </location>
</feature>
<dbReference type="AlphaFoldDB" id="A0A383AVI5"/>
<dbReference type="PROSITE" id="PS51257">
    <property type="entry name" value="PROKAR_LIPOPROTEIN"/>
    <property type="match status" value="1"/>
</dbReference>
<organism evidence="2">
    <name type="scientific">marine metagenome</name>
    <dbReference type="NCBI Taxonomy" id="408172"/>
    <lineage>
        <taxon>unclassified sequences</taxon>
        <taxon>metagenomes</taxon>
        <taxon>ecological metagenomes</taxon>
    </lineage>
</organism>
<dbReference type="InterPro" id="IPR016187">
    <property type="entry name" value="CTDL_fold"/>
</dbReference>
<sequence>MRRYTLIFLILAGIILTGCESPPKGMVLVPKGNFTMGTDQIDTDQHALRMGLDKPWYADESPALKIYLKDFYIDKFEVTRLQYYIFCQATDHKPPRTWGGEKFPDGTENHPVSHVNFYDAAAYAAWAGKRLPTEAE</sequence>
<dbReference type="Gene3D" id="3.90.1580.10">
    <property type="entry name" value="paralog of FGE (formylglycine-generating enzyme)"/>
    <property type="match status" value="1"/>
</dbReference>
<accession>A0A383AVI5</accession>
<dbReference type="EMBL" id="UINC01195249">
    <property type="protein sequence ID" value="SVE11722.1"/>
    <property type="molecule type" value="Genomic_DNA"/>
</dbReference>
<evidence type="ECO:0000313" key="2">
    <source>
        <dbReference type="EMBL" id="SVE11722.1"/>
    </source>
</evidence>
<dbReference type="InterPro" id="IPR005532">
    <property type="entry name" value="SUMF_dom"/>
</dbReference>
<dbReference type="PANTHER" id="PTHR23150">
    <property type="entry name" value="SULFATASE MODIFYING FACTOR 1, 2"/>
    <property type="match status" value="1"/>
</dbReference>
<feature type="non-terminal residue" evidence="2">
    <location>
        <position position="136"/>
    </location>
</feature>
<dbReference type="SUPFAM" id="SSF56436">
    <property type="entry name" value="C-type lectin-like"/>
    <property type="match status" value="1"/>
</dbReference>
<gene>
    <name evidence="2" type="ORF">METZ01_LOCUS464576</name>
</gene>
<name>A0A383AVI5_9ZZZZ</name>
<evidence type="ECO:0000259" key="1">
    <source>
        <dbReference type="Pfam" id="PF03781"/>
    </source>
</evidence>
<proteinExistence type="predicted"/>
<dbReference type="InterPro" id="IPR051043">
    <property type="entry name" value="Sulfatase_Mod_Factor_Kinase"/>
</dbReference>
<dbReference type="GO" id="GO:0120147">
    <property type="term" value="F:formylglycine-generating oxidase activity"/>
    <property type="evidence" value="ECO:0007669"/>
    <property type="project" value="TreeGrafter"/>
</dbReference>
<dbReference type="InterPro" id="IPR042095">
    <property type="entry name" value="SUMF_sf"/>
</dbReference>
<dbReference type="PANTHER" id="PTHR23150:SF19">
    <property type="entry name" value="FORMYLGLYCINE-GENERATING ENZYME"/>
    <property type="match status" value="1"/>
</dbReference>